<dbReference type="Proteomes" id="UP001153076">
    <property type="component" value="Unassembled WGS sequence"/>
</dbReference>
<evidence type="ECO:0000256" key="1">
    <source>
        <dbReference type="SAM" id="MobiDB-lite"/>
    </source>
</evidence>
<gene>
    <name evidence="2" type="ORF">Cgig2_024705</name>
</gene>
<proteinExistence type="predicted"/>
<reference evidence="2" key="1">
    <citation type="submission" date="2022-04" db="EMBL/GenBank/DDBJ databases">
        <title>Carnegiea gigantea Genome sequencing and assembly v2.</title>
        <authorList>
            <person name="Copetti D."/>
            <person name="Sanderson M.J."/>
            <person name="Burquez A."/>
            <person name="Wojciechowski M.F."/>
        </authorList>
    </citation>
    <scope>NUCLEOTIDE SEQUENCE</scope>
    <source>
        <strain evidence="2">SGP5-SGP5p</strain>
        <tissue evidence="2">Aerial part</tissue>
    </source>
</reference>
<protein>
    <submittedName>
        <fullName evidence="2">Uncharacterized protein</fullName>
    </submittedName>
</protein>
<accession>A0A9Q1JNJ1</accession>
<dbReference type="EMBL" id="JAKOGI010001181">
    <property type="protein sequence ID" value="KAJ8427173.1"/>
    <property type="molecule type" value="Genomic_DNA"/>
</dbReference>
<evidence type="ECO:0000313" key="3">
    <source>
        <dbReference type="Proteomes" id="UP001153076"/>
    </source>
</evidence>
<dbReference type="AlphaFoldDB" id="A0A9Q1JNJ1"/>
<keyword evidence="3" id="KW-1185">Reference proteome</keyword>
<feature type="region of interest" description="Disordered" evidence="1">
    <location>
        <begin position="152"/>
        <end position="174"/>
    </location>
</feature>
<organism evidence="2 3">
    <name type="scientific">Carnegiea gigantea</name>
    <dbReference type="NCBI Taxonomy" id="171969"/>
    <lineage>
        <taxon>Eukaryota</taxon>
        <taxon>Viridiplantae</taxon>
        <taxon>Streptophyta</taxon>
        <taxon>Embryophyta</taxon>
        <taxon>Tracheophyta</taxon>
        <taxon>Spermatophyta</taxon>
        <taxon>Magnoliopsida</taxon>
        <taxon>eudicotyledons</taxon>
        <taxon>Gunneridae</taxon>
        <taxon>Pentapetalae</taxon>
        <taxon>Caryophyllales</taxon>
        <taxon>Cactineae</taxon>
        <taxon>Cactaceae</taxon>
        <taxon>Cactoideae</taxon>
        <taxon>Echinocereeae</taxon>
        <taxon>Carnegiea</taxon>
    </lineage>
</organism>
<name>A0A9Q1JNJ1_9CARY</name>
<comment type="caution">
    <text evidence="2">The sequence shown here is derived from an EMBL/GenBank/DDBJ whole genome shotgun (WGS) entry which is preliminary data.</text>
</comment>
<sequence length="219" mass="24751">MREALRRAREALTLEKVAQVATKKELEYIRELLIGRGQGDSLPGGMHNEGLQCADGDSEGSTYASERRVSISQGNDRHSFRSNLQTADVGALKMHMSMSPSMRPWYMRGEIRWLRPPLQQRRCGPYTGVYRRTSTQSPLREWGSAEWGMCTRPANGLGRRPPTQAKQKRWKRSTTRRATLNRNKFRRLTAALSRPSADNTPTVAAGDAPISQVRIIPFL</sequence>
<evidence type="ECO:0000313" key="2">
    <source>
        <dbReference type="EMBL" id="KAJ8427173.1"/>
    </source>
</evidence>